<reference evidence="3 4" key="1">
    <citation type="submission" date="2018-12" db="EMBL/GenBank/DDBJ databases">
        <authorList>
            <consortium name="Pathogen Informatics"/>
        </authorList>
    </citation>
    <scope>NUCLEOTIDE SEQUENCE [LARGE SCALE GENOMIC DNA]</scope>
    <source>
        <strain evidence="3 4">NCTC10485</strain>
    </source>
</reference>
<dbReference type="OrthoDB" id="4775237at2"/>
<proteinExistence type="predicted"/>
<dbReference type="CDD" id="cd00085">
    <property type="entry name" value="HNHc"/>
    <property type="match status" value="1"/>
</dbReference>
<gene>
    <name evidence="3" type="ORF">NCTC10485_03689</name>
</gene>
<dbReference type="Proteomes" id="UP000282551">
    <property type="component" value="Chromosome"/>
</dbReference>
<feature type="compositionally biased region" description="Basic and acidic residues" evidence="1">
    <location>
        <begin position="486"/>
        <end position="506"/>
    </location>
</feature>
<evidence type="ECO:0000313" key="4">
    <source>
        <dbReference type="Proteomes" id="UP000282551"/>
    </source>
</evidence>
<evidence type="ECO:0000313" key="3">
    <source>
        <dbReference type="EMBL" id="VEG49381.1"/>
    </source>
</evidence>
<keyword evidence="4" id="KW-1185">Reference proteome</keyword>
<protein>
    <submittedName>
        <fullName evidence="3">Conserved protein of uncharacterized function. Member of Mycobacterium tuberculosis REP13E12</fullName>
    </submittedName>
</protein>
<feature type="compositionally biased region" description="Pro residues" evidence="1">
    <location>
        <begin position="290"/>
        <end position="306"/>
    </location>
</feature>
<organism evidence="3 4">
    <name type="scientific">Mycolicibacterium chitae</name>
    <name type="common">Mycobacterium chitae</name>
    <dbReference type="NCBI Taxonomy" id="1792"/>
    <lineage>
        <taxon>Bacteria</taxon>
        <taxon>Bacillati</taxon>
        <taxon>Actinomycetota</taxon>
        <taxon>Actinomycetes</taxon>
        <taxon>Mycobacteriales</taxon>
        <taxon>Mycobacteriaceae</taxon>
        <taxon>Mycolicibacterium</taxon>
    </lineage>
</organism>
<dbReference type="Pfam" id="PF02720">
    <property type="entry name" value="DUF222"/>
    <property type="match status" value="1"/>
</dbReference>
<feature type="region of interest" description="Disordered" evidence="1">
    <location>
        <begin position="441"/>
        <end position="506"/>
    </location>
</feature>
<evidence type="ECO:0000256" key="1">
    <source>
        <dbReference type="SAM" id="MobiDB-lite"/>
    </source>
</evidence>
<sequence>MFDGSFPEPGALRACPDAGLIDAIRGWSTAAAAAEGRRLSAVAEFVTRRCTDEHPDWACDDWDATAAEIAAALNISHHRATTLMNLAITVRERFPKVGALVLAGAITAHTAQLIADRTYLVFNPEAIATLDARIADQAHTWGPLSDYKLIQSLDMLVDEIDPGALRRTTGNARHRDITIADPDEQSGTTALWGRLLATDAAALDKRLTAMATAVCTGDPRTVAQRRADALGALANKADHLACLCGSPECPATADDGRATNVIVHVVAEHATLTTPADAGESLHGEEPAEPEPAPPAPPAPSGPRPKPALLVEGRGGIIPAPLLQDLIARGARVRPVPTPTAAEPRYRPSAALATFVRLRDLTCRFPGCPRPAFATDIDHTRPYPHGPTHPANLGCYCRKHHLAKTFWPGWHDEQLPDGTIVITTPTGHTYRSKPGAALLFPDWNTHTPAPPTDPAAPPPPPEDSPGRTLKMPRRTQTRAKARAYRIKTERALNDAHVAERTKPPPF</sequence>
<feature type="region of interest" description="Disordered" evidence="1">
    <location>
        <begin position="272"/>
        <end position="311"/>
    </location>
</feature>
<dbReference type="InterPro" id="IPR003870">
    <property type="entry name" value="DUF222"/>
</dbReference>
<dbReference type="AlphaFoldDB" id="A0A3S5EIL0"/>
<dbReference type="RefSeq" id="WP_126335064.1">
    <property type="nucleotide sequence ID" value="NZ_LR134355.1"/>
</dbReference>
<dbReference type="EMBL" id="LR134355">
    <property type="protein sequence ID" value="VEG49381.1"/>
    <property type="molecule type" value="Genomic_DNA"/>
</dbReference>
<accession>A0A3S5EIL0</accession>
<dbReference type="InterPro" id="IPR003615">
    <property type="entry name" value="HNH_nuc"/>
</dbReference>
<feature type="domain" description="HNH nuclease" evidence="2">
    <location>
        <begin position="351"/>
        <end position="402"/>
    </location>
</feature>
<name>A0A3S5EIL0_MYCCI</name>
<dbReference type="SMART" id="SM00507">
    <property type="entry name" value="HNHc"/>
    <property type="match status" value="1"/>
</dbReference>
<evidence type="ECO:0000259" key="2">
    <source>
        <dbReference type="SMART" id="SM00507"/>
    </source>
</evidence>
<feature type="compositionally biased region" description="Basic residues" evidence="1">
    <location>
        <begin position="470"/>
        <end position="485"/>
    </location>
</feature>
<feature type="compositionally biased region" description="Pro residues" evidence="1">
    <location>
        <begin position="448"/>
        <end position="463"/>
    </location>
</feature>